<dbReference type="RefSeq" id="WP_380905832.1">
    <property type="nucleotide sequence ID" value="NZ_JBHUEG010000012.1"/>
</dbReference>
<keyword evidence="1" id="KW-0238">DNA-binding</keyword>
<keyword evidence="2" id="KW-1133">Transmembrane helix</keyword>
<evidence type="ECO:0000313" key="4">
    <source>
        <dbReference type="EMBL" id="MFD2549515.1"/>
    </source>
</evidence>
<dbReference type="Gene3D" id="1.10.10.60">
    <property type="entry name" value="Homeodomain-like"/>
    <property type="match status" value="1"/>
</dbReference>
<dbReference type="PANTHER" id="PTHR43280">
    <property type="entry name" value="ARAC-FAMILY TRANSCRIPTIONAL REGULATOR"/>
    <property type="match status" value="1"/>
</dbReference>
<evidence type="ECO:0000256" key="2">
    <source>
        <dbReference type="SAM" id="Phobius"/>
    </source>
</evidence>
<dbReference type="PANTHER" id="PTHR43280:SF2">
    <property type="entry name" value="HTH-TYPE TRANSCRIPTIONAL REGULATOR EXSA"/>
    <property type="match status" value="1"/>
</dbReference>
<dbReference type="Proteomes" id="UP001597545">
    <property type="component" value="Unassembled WGS sequence"/>
</dbReference>
<protein>
    <submittedName>
        <fullName evidence="4">Helix-turn-helix domain-containing protein</fullName>
    </submittedName>
</protein>
<name>A0ABW5KNQ3_9SPHI</name>
<keyword evidence="5" id="KW-1185">Reference proteome</keyword>
<dbReference type="InterPro" id="IPR018060">
    <property type="entry name" value="HTH_AraC"/>
</dbReference>
<organism evidence="4 5">
    <name type="scientific">Sphingobacterium suaedae</name>
    <dbReference type="NCBI Taxonomy" id="1686402"/>
    <lineage>
        <taxon>Bacteria</taxon>
        <taxon>Pseudomonadati</taxon>
        <taxon>Bacteroidota</taxon>
        <taxon>Sphingobacteriia</taxon>
        <taxon>Sphingobacteriales</taxon>
        <taxon>Sphingobacteriaceae</taxon>
        <taxon>Sphingobacterium</taxon>
    </lineage>
</organism>
<dbReference type="SMART" id="SM00342">
    <property type="entry name" value="HTH_ARAC"/>
    <property type="match status" value="1"/>
</dbReference>
<feature type="domain" description="HTH araC/xylS-type" evidence="3">
    <location>
        <begin position="81"/>
        <end position="189"/>
    </location>
</feature>
<evidence type="ECO:0000313" key="5">
    <source>
        <dbReference type="Proteomes" id="UP001597545"/>
    </source>
</evidence>
<accession>A0ABW5KNQ3</accession>
<reference evidence="5" key="1">
    <citation type="journal article" date="2019" name="Int. J. Syst. Evol. Microbiol.">
        <title>The Global Catalogue of Microorganisms (GCM) 10K type strain sequencing project: providing services to taxonomists for standard genome sequencing and annotation.</title>
        <authorList>
            <consortium name="The Broad Institute Genomics Platform"/>
            <consortium name="The Broad Institute Genome Sequencing Center for Infectious Disease"/>
            <person name="Wu L."/>
            <person name="Ma J."/>
        </authorList>
    </citation>
    <scope>NUCLEOTIDE SEQUENCE [LARGE SCALE GENOMIC DNA]</scope>
    <source>
        <strain evidence="5">KCTC 42662</strain>
    </source>
</reference>
<dbReference type="PROSITE" id="PS01124">
    <property type="entry name" value="HTH_ARAC_FAMILY_2"/>
    <property type="match status" value="1"/>
</dbReference>
<sequence>MDGTNIDALVLFVVALSITNVLLLVLSIRSSLRQRSAMSLFLSELSDIVTTGKEEAIAVEAAPKRSQCKKISPLMSKVTEDRLMEDFEKARRSMFYLKKGVNLNDLAELLGTNQRYVTYIVNKSTGMDFNTFVQKGRVDHLIECVKKDPDLLNEKFAVLADKVGFSSTSKFSSVFKLIKGVSPSEFFQVMKRDLEIDGY</sequence>
<keyword evidence="2" id="KW-0812">Transmembrane</keyword>
<evidence type="ECO:0000259" key="3">
    <source>
        <dbReference type="PROSITE" id="PS01124"/>
    </source>
</evidence>
<proteinExistence type="predicted"/>
<keyword evidence="2" id="KW-0472">Membrane</keyword>
<dbReference type="Pfam" id="PF12833">
    <property type="entry name" value="HTH_18"/>
    <property type="match status" value="1"/>
</dbReference>
<feature type="transmembrane region" description="Helical" evidence="2">
    <location>
        <begin position="6"/>
        <end position="28"/>
    </location>
</feature>
<evidence type="ECO:0000256" key="1">
    <source>
        <dbReference type="ARBA" id="ARBA00023125"/>
    </source>
</evidence>
<comment type="caution">
    <text evidence="4">The sequence shown here is derived from an EMBL/GenBank/DDBJ whole genome shotgun (WGS) entry which is preliminary data.</text>
</comment>
<gene>
    <name evidence="4" type="ORF">ACFSR5_17835</name>
</gene>
<dbReference type="EMBL" id="JBHULR010000015">
    <property type="protein sequence ID" value="MFD2549515.1"/>
    <property type="molecule type" value="Genomic_DNA"/>
</dbReference>